<dbReference type="Proteomes" id="UP000091857">
    <property type="component" value="Chromosome 12"/>
</dbReference>
<proteinExistence type="predicted"/>
<accession>A0ACB7GQD0</accession>
<gene>
    <name evidence="1" type="ORF">MANES_12G103375v8</name>
</gene>
<organism evidence="1 2">
    <name type="scientific">Manihot esculenta</name>
    <name type="common">Cassava</name>
    <name type="synonym">Jatropha manihot</name>
    <dbReference type="NCBI Taxonomy" id="3983"/>
    <lineage>
        <taxon>Eukaryota</taxon>
        <taxon>Viridiplantae</taxon>
        <taxon>Streptophyta</taxon>
        <taxon>Embryophyta</taxon>
        <taxon>Tracheophyta</taxon>
        <taxon>Spermatophyta</taxon>
        <taxon>Magnoliopsida</taxon>
        <taxon>eudicotyledons</taxon>
        <taxon>Gunneridae</taxon>
        <taxon>Pentapetalae</taxon>
        <taxon>rosids</taxon>
        <taxon>fabids</taxon>
        <taxon>Malpighiales</taxon>
        <taxon>Euphorbiaceae</taxon>
        <taxon>Crotonoideae</taxon>
        <taxon>Manihoteae</taxon>
        <taxon>Manihot</taxon>
    </lineage>
</organism>
<sequence length="48" mass="5539">MIWGKWERPIISKRSLSSSTTHIYYLNIITTINSKCGQNLIITLDKLS</sequence>
<reference evidence="2" key="1">
    <citation type="journal article" date="2016" name="Nat. Biotechnol.">
        <title>Sequencing wild and cultivated cassava and related species reveals extensive interspecific hybridization and genetic diversity.</title>
        <authorList>
            <person name="Bredeson J.V."/>
            <person name="Lyons J.B."/>
            <person name="Prochnik S.E."/>
            <person name="Wu G.A."/>
            <person name="Ha C.M."/>
            <person name="Edsinger-Gonzales E."/>
            <person name="Grimwood J."/>
            <person name="Schmutz J."/>
            <person name="Rabbi I.Y."/>
            <person name="Egesi C."/>
            <person name="Nauluvula P."/>
            <person name="Lebot V."/>
            <person name="Ndunguru J."/>
            <person name="Mkamilo G."/>
            <person name="Bart R.S."/>
            <person name="Setter T.L."/>
            <person name="Gleadow R.M."/>
            <person name="Kulakow P."/>
            <person name="Ferguson M.E."/>
            <person name="Rounsley S."/>
            <person name="Rokhsar D.S."/>
        </authorList>
    </citation>
    <scope>NUCLEOTIDE SEQUENCE [LARGE SCALE GENOMIC DNA]</scope>
    <source>
        <strain evidence="2">cv. AM560-2</strain>
    </source>
</reference>
<evidence type="ECO:0000313" key="2">
    <source>
        <dbReference type="Proteomes" id="UP000091857"/>
    </source>
</evidence>
<keyword evidence="2" id="KW-1185">Reference proteome</keyword>
<evidence type="ECO:0000313" key="1">
    <source>
        <dbReference type="EMBL" id="KAG8642587.1"/>
    </source>
</evidence>
<name>A0ACB7GQD0_MANES</name>
<protein>
    <submittedName>
        <fullName evidence="1">Uncharacterized protein</fullName>
    </submittedName>
</protein>
<dbReference type="EMBL" id="CM004398">
    <property type="protein sequence ID" value="KAG8642587.1"/>
    <property type="molecule type" value="Genomic_DNA"/>
</dbReference>
<comment type="caution">
    <text evidence="1">The sequence shown here is derived from an EMBL/GenBank/DDBJ whole genome shotgun (WGS) entry which is preliminary data.</text>
</comment>